<dbReference type="PANTHER" id="PTHR11214">
    <property type="entry name" value="BETA-1,3-N-ACETYLGLUCOSAMINYLTRANSFERASE"/>
    <property type="match status" value="1"/>
</dbReference>
<accession>W5NP43</accession>
<evidence type="ECO:0000256" key="7">
    <source>
        <dbReference type="ARBA" id="ARBA00022968"/>
    </source>
</evidence>
<keyword evidence="12" id="KW-0325">Glycoprotein</keyword>
<keyword evidence="7" id="KW-0735">Signal-anchor</keyword>
<dbReference type="eggNOG" id="KOG2287">
    <property type="taxonomic scope" value="Eukaryota"/>
</dbReference>
<name>W5NP43_LEPOC</name>
<evidence type="ECO:0000256" key="2">
    <source>
        <dbReference type="ARBA" id="ARBA00004922"/>
    </source>
</evidence>
<reference evidence="15" key="2">
    <citation type="submission" date="2025-08" db="UniProtKB">
        <authorList>
            <consortium name="Ensembl"/>
        </authorList>
    </citation>
    <scope>IDENTIFICATION</scope>
</reference>
<reference evidence="16" key="1">
    <citation type="submission" date="2011-12" db="EMBL/GenBank/DDBJ databases">
        <title>The Draft Genome of Lepisosteus oculatus.</title>
        <authorList>
            <consortium name="The Broad Institute Genome Assembly &amp; Analysis Group"/>
            <consortium name="Computational R&amp;D Group"/>
            <consortium name="and Sequencing Platform"/>
            <person name="Di Palma F."/>
            <person name="Alfoldi J."/>
            <person name="Johnson J."/>
            <person name="Berlin A."/>
            <person name="Gnerre S."/>
            <person name="Jaffe D."/>
            <person name="MacCallum I."/>
            <person name="Young S."/>
            <person name="Walker B.J."/>
            <person name="Lander E.S."/>
            <person name="Lindblad-Toh K."/>
        </authorList>
    </citation>
    <scope>NUCLEOTIDE SEQUENCE [LARGE SCALE GENOMIC DNA]</scope>
</reference>
<dbReference type="FunFam" id="3.90.550.50:FF:000001">
    <property type="entry name" value="Hexosyltransferase"/>
    <property type="match status" value="1"/>
</dbReference>
<comment type="subcellular location">
    <subcellularLocation>
        <location evidence="1 13">Golgi apparatus membrane</location>
        <topology evidence="1 13">Single-pass type II membrane protein</topology>
    </subcellularLocation>
</comment>
<comment type="pathway">
    <text evidence="2">Protein modification; protein glycosylation.</text>
</comment>
<evidence type="ECO:0000313" key="16">
    <source>
        <dbReference type="Proteomes" id="UP000018468"/>
    </source>
</evidence>
<dbReference type="HOGENOM" id="CLU_036849_2_1_1"/>
<keyword evidence="9 13" id="KW-0333">Golgi apparatus</keyword>
<dbReference type="InterPro" id="IPR045821">
    <property type="entry name" value="B3GT2_N"/>
</dbReference>
<evidence type="ECO:0000256" key="12">
    <source>
        <dbReference type="ARBA" id="ARBA00023180"/>
    </source>
</evidence>
<keyword evidence="6" id="KW-0812">Transmembrane</keyword>
<dbReference type="GO" id="GO:0008499">
    <property type="term" value="F:N-acetyl-beta-D-glucosaminide beta-(1,3)-galactosyltransferase activity"/>
    <property type="evidence" value="ECO:0000318"/>
    <property type="project" value="GO_Central"/>
</dbReference>
<dbReference type="GO" id="GO:0006629">
    <property type="term" value="P:lipid metabolic process"/>
    <property type="evidence" value="ECO:0007669"/>
    <property type="project" value="UniProtKB-KW"/>
</dbReference>
<dbReference type="Bgee" id="ENSLOCG00000018301">
    <property type="expression patterns" value="Expressed in ovary and 2 other cell types or tissues"/>
</dbReference>
<dbReference type="STRING" id="7918.ENSLOCP00000022402"/>
<evidence type="ECO:0000313" key="15">
    <source>
        <dbReference type="Ensembl" id="ENSLOCP00000022402.1"/>
    </source>
</evidence>
<keyword evidence="11" id="KW-0472">Membrane</keyword>
<evidence type="ECO:0000256" key="10">
    <source>
        <dbReference type="ARBA" id="ARBA00023098"/>
    </source>
</evidence>
<dbReference type="Proteomes" id="UP000018468">
    <property type="component" value="Linkage group LG6"/>
</dbReference>
<dbReference type="OMA" id="DRTSKWY"/>
<keyword evidence="10" id="KW-0443">Lipid metabolism</keyword>
<keyword evidence="5" id="KW-0808">Transferase</keyword>
<organism evidence="15 16">
    <name type="scientific">Lepisosteus oculatus</name>
    <name type="common">Spotted gar</name>
    <dbReference type="NCBI Taxonomy" id="7918"/>
    <lineage>
        <taxon>Eukaryota</taxon>
        <taxon>Metazoa</taxon>
        <taxon>Chordata</taxon>
        <taxon>Craniata</taxon>
        <taxon>Vertebrata</taxon>
        <taxon>Euteleostomi</taxon>
        <taxon>Actinopterygii</taxon>
        <taxon>Neopterygii</taxon>
        <taxon>Holostei</taxon>
        <taxon>Semionotiformes</taxon>
        <taxon>Lepisosteidae</taxon>
        <taxon>Lepisosteus</taxon>
    </lineage>
</organism>
<evidence type="ECO:0000256" key="5">
    <source>
        <dbReference type="ARBA" id="ARBA00022679"/>
    </source>
</evidence>
<dbReference type="EC" id="2.4.1.-" evidence="13"/>
<dbReference type="PANTHER" id="PTHR11214:SF361">
    <property type="entry name" value="HEXOSYLTRANSFERASE"/>
    <property type="match status" value="1"/>
</dbReference>
<evidence type="ECO:0000259" key="14">
    <source>
        <dbReference type="Pfam" id="PF19341"/>
    </source>
</evidence>
<evidence type="ECO:0000256" key="4">
    <source>
        <dbReference type="ARBA" id="ARBA00022676"/>
    </source>
</evidence>
<keyword evidence="16" id="KW-1185">Reference proteome</keyword>
<evidence type="ECO:0000256" key="6">
    <source>
        <dbReference type="ARBA" id="ARBA00022692"/>
    </source>
</evidence>
<dbReference type="Ensembl" id="ENSLOCT00000022443.1">
    <property type="protein sequence ID" value="ENSLOCP00000022402.1"/>
    <property type="gene ID" value="ENSLOCG00000018301.1"/>
</dbReference>
<dbReference type="Pfam" id="PF19341">
    <property type="entry name" value="B3GALT2_N"/>
    <property type="match status" value="1"/>
</dbReference>
<evidence type="ECO:0000256" key="8">
    <source>
        <dbReference type="ARBA" id="ARBA00022989"/>
    </source>
</evidence>
<evidence type="ECO:0000256" key="1">
    <source>
        <dbReference type="ARBA" id="ARBA00004323"/>
    </source>
</evidence>
<proteinExistence type="inferred from homology"/>
<sequence length="293" mass="33988">ATPMITYNLQLPHGPYDVAYPYNYTYIINEPEKCSKMTPFLILMVPVAPDNRLSRDTIRRTWGNESLIPGVNILRIFYLGLPSGEQASRIQEELKNESREHQDMVQKDFMDSYFNLTIKTMMILDWLTSYCSESPYAIKIDTDTFLNVDHLVKFLDPKAIPTKKDFITGVIIEGGEARRDRGSKWYMPEEVYPKRTYPLYVSGIGYIFSLDLAQKILEKSKYVKPLHLEDVYVGMCLEELNIKPTYPPSQSLFNLQCLPFDKCLYSKMITMTDLSNSELLYYWIAFQKPGPPC</sequence>
<reference evidence="15" key="3">
    <citation type="submission" date="2025-09" db="UniProtKB">
        <authorList>
            <consortium name="Ensembl"/>
        </authorList>
    </citation>
    <scope>IDENTIFICATION</scope>
</reference>
<keyword evidence="4 13" id="KW-0328">Glycosyltransferase</keyword>
<dbReference type="GeneTree" id="ENSGT00940000163421"/>
<dbReference type="GO" id="GO:0000139">
    <property type="term" value="C:Golgi membrane"/>
    <property type="evidence" value="ECO:0000318"/>
    <property type="project" value="GO_Central"/>
</dbReference>
<evidence type="ECO:0000256" key="3">
    <source>
        <dbReference type="ARBA" id="ARBA00008661"/>
    </source>
</evidence>
<evidence type="ECO:0000256" key="13">
    <source>
        <dbReference type="RuleBase" id="RU363063"/>
    </source>
</evidence>
<evidence type="ECO:0000256" key="11">
    <source>
        <dbReference type="ARBA" id="ARBA00023136"/>
    </source>
</evidence>
<dbReference type="Gene3D" id="3.90.550.50">
    <property type="match status" value="1"/>
</dbReference>
<dbReference type="Pfam" id="PF01762">
    <property type="entry name" value="Galactosyl_T"/>
    <property type="match status" value="1"/>
</dbReference>
<dbReference type="InterPro" id="IPR002659">
    <property type="entry name" value="Glyco_trans_31"/>
</dbReference>
<dbReference type="GO" id="GO:0006493">
    <property type="term" value="P:protein O-linked glycosylation"/>
    <property type="evidence" value="ECO:0000318"/>
    <property type="project" value="GO_Central"/>
</dbReference>
<dbReference type="EMBL" id="AHAT01007512">
    <property type="status" value="NOT_ANNOTATED_CDS"/>
    <property type="molecule type" value="Genomic_DNA"/>
</dbReference>
<dbReference type="FunCoup" id="W5NP43">
    <property type="interactions" value="9"/>
</dbReference>
<comment type="similarity">
    <text evidence="3 13">Belongs to the glycosyltransferase 31 family.</text>
</comment>
<dbReference type="AlphaFoldDB" id="W5NP43"/>
<protein>
    <recommendedName>
        <fullName evidence="13">Hexosyltransferase</fullName>
        <ecNumber evidence="13">2.4.1.-</ecNumber>
    </recommendedName>
</protein>
<keyword evidence="8" id="KW-1133">Transmembrane helix</keyword>
<dbReference type="InParanoid" id="W5NP43"/>
<feature type="domain" description="Beta-1,3-galactosyltransferase 2 N-terminal" evidence="14">
    <location>
        <begin position="21"/>
        <end position="42"/>
    </location>
</feature>
<evidence type="ECO:0000256" key="9">
    <source>
        <dbReference type="ARBA" id="ARBA00023034"/>
    </source>
</evidence>